<sequence>MAHTRRTEALSSSATSTSTTTTAAAAAGDGPGEKEKKKNMKTRGGNSKPARRDPAKRKEQNRRAQEKYREKQKRRIEDLERRAGAAGPAPTASASASAPNGLPMNSSFAPAPAATEPPFPDAFADPCFPDFSAPATATSLTSTDLINPAALHTIPSSSSGLISSHGFTFNAFDASSSSISSSAHWLHTFPSADGSHFAAKVFFDCGCSTLHIPLPPSTTVLLPIRPALNPYANTLRLDVWCVLAALLENCLHLGIPKRSFCSDDGVSPFYRPCFHPSSSSSSSSASSNSPLSLSTQAEAAERKAESARIVRSMRSMTSTLKYDLRPTENQIVKHHHPYIDVLPWRDLRENLMRAAEGSGNDGSGCGNGEGSGEGAIDEDEFLHDFFNHATCWGGVAGAGTGSPWDGRSWEVTETFLAKWAGVVGGDDGELARQSRWWRDFRGEGGGDDGRVSEVF</sequence>
<comment type="caution">
    <text evidence="1">The sequence shown here is derived from an EMBL/GenBank/DDBJ whole genome shotgun (WGS) entry which is preliminary data.</text>
</comment>
<gene>
    <name evidence="1" type="ORF">N3K66_002746</name>
</gene>
<evidence type="ECO:0000313" key="2">
    <source>
        <dbReference type="Proteomes" id="UP001163324"/>
    </source>
</evidence>
<reference evidence="1" key="1">
    <citation type="submission" date="2022-10" db="EMBL/GenBank/DDBJ databases">
        <title>Complete Genome of Trichothecium roseum strain YXFP-22015, a Plant Pathogen Isolated from Citrus.</title>
        <authorList>
            <person name="Wang Y."/>
            <person name="Zhu L."/>
        </authorList>
    </citation>
    <scope>NUCLEOTIDE SEQUENCE</scope>
    <source>
        <strain evidence="1">YXFP-22015</strain>
    </source>
</reference>
<proteinExistence type="predicted"/>
<name>A0ACC0VAR1_9HYPO</name>
<evidence type="ECO:0000313" key="1">
    <source>
        <dbReference type="EMBL" id="KAI9903394.1"/>
    </source>
</evidence>
<dbReference type="Proteomes" id="UP001163324">
    <property type="component" value="Chromosome 2"/>
</dbReference>
<keyword evidence="2" id="KW-1185">Reference proteome</keyword>
<organism evidence="1 2">
    <name type="scientific">Trichothecium roseum</name>
    <dbReference type="NCBI Taxonomy" id="47278"/>
    <lineage>
        <taxon>Eukaryota</taxon>
        <taxon>Fungi</taxon>
        <taxon>Dikarya</taxon>
        <taxon>Ascomycota</taxon>
        <taxon>Pezizomycotina</taxon>
        <taxon>Sordariomycetes</taxon>
        <taxon>Hypocreomycetidae</taxon>
        <taxon>Hypocreales</taxon>
        <taxon>Hypocreales incertae sedis</taxon>
        <taxon>Trichothecium</taxon>
    </lineage>
</organism>
<protein>
    <submittedName>
        <fullName evidence="1">Uncharacterized protein</fullName>
    </submittedName>
</protein>
<dbReference type="EMBL" id="CM047941">
    <property type="protein sequence ID" value="KAI9903394.1"/>
    <property type="molecule type" value="Genomic_DNA"/>
</dbReference>
<accession>A0ACC0VAR1</accession>